<dbReference type="SMART" id="SM00248">
    <property type="entry name" value="ANK"/>
    <property type="match status" value="6"/>
</dbReference>
<evidence type="ECO:0000313" key="23">
    <source>
        <dbReference type="Proteomes" id="UP001165289"/>
    </source>
</evidence>
<dbReference type="GO" id="GO:0006511">
    <property type="term" value="P:ubiquitin-dependent protein catabolic process"/>
    <property type="evidence" value="ECO:0007669"/>
    <property type="project" value="TreeGrafter"/>
</dbReference>
<evidence type="ECO:0000256" key="18">
    <source>
        <dbReference type="ARBA" id="ARBA00042378"/>
    </source>
</evidence>
<feature type="repeat" description="ANK" evidence="19">
    <location>
        <begin position="63"/>
        <end position="95"/>
    </location>
</feature>
<evidence type="ECO:0000259" key="21">
    <source>
        <dbReference type="PROSITE" id="PS50237"/>
    </source>
</evidence>
<evidence type="ECO:0000256" key="1">
    <source>
        <dbReference type="ARBA" id="ARBA00000885"/>
    </source>
</evidence>
<keyword evidence="7" id="KW-0808">Transferase</keyword>
<evidence type="ECO:0000256" key="8">
    <source>
        <dbReference type="ARBA" id="ARBA00022737"/>
    </source>
</evidence>
<dbReference type="GO" id="GO:0061630">
    <property type="term" value="F:ubiquitin protein ligase activity"/>
    <property type="evidence" value="ECO:0007669"/>
    <property type="project" value="UniProtKB-EC"/>
</dbReference>
<evidence type="ECO:0000256" key="4">
    <source>
        <dbReference type="ARBA" id="ARBA00004906"/>
    </source>
</evidence>
<comment type="subcellular location">
    <subcellularLocation>
        <location evidence="3">Cytoplasm</location>
    </subcellularLocation>
    <subcellularLocation>
        <location evidence="2">Endoplasmic reticulum</location>
    </subcellularLocation>
    <subcellularLocation>
        <location evidence="15">Golgi apparatus</location>
        <location evidence="15">Golgi stack membrane</location>
    </subcellularLocation>
</comment>
<dbReference type="FunFam" id="3.90.1750.10:FF:000079">
    <property type="entry name" value="E3 ubiquitin-protein ligase"/>
    <property type="match status" value="1"/>
</dbReference>
<dbReference type="InterPro" id="IPR050409">
    <property type="entry name" value="E3_ubiq-protein_ligase"/>
</dbReference>
<reference evidence="22 23" key="1">
    <citation type="journal article" date="2023" name="BMC Biol.">
        <title>The compact genome of the sponge Oopsacas minuta (Hexactinellida) is lacking key metazoan core genes.</title>
        <authorList>
            <person name="Santini S."/>
            <person name="Schenkelaars Q."/>
            <person name="Jourda C."/>
            <person name="Duchesne M."/>
            <person name="Belahbib H."/>
            <person name="Rocher C."/>
            <person name="Selva M."/>
            <person name="Riesgo A."/>
            <person name="Vervoort M."/>
            <person name="Leys S.P."/>
            <person name="Kodjabachian L."/>
            <person name="Le Bivic A."/>
            <person name="Borchiellini C."/>
            <person name="Claverie J.M."/>
            <person name="Renard E."/>
        </authorList>
    </citation>
    <scope>NUCLEOTIDE SEQUENCE [LARGE SCALE GENOMIC DNA]</scope>
    <source>
        <strain evidence="22">SPO-2</strain>
    </source>
</reference>
<dbReference type="GO" id="GO:0032580">
    <property type="term" value="C:Golgi cisterna membrane"/>
    <property type="evidence" value="ECO:0007669"/>
    <property type="project" value="UniProtKB-SubCell"/>
</dbReference>
<dbReference type="SUPFAM" id="SSF56204">
    <property type="entry name" value="Hect, E3 ligase catalytic domain"/>
    <property type="match status" value="1"/>
</dbReference>
<keyword evidence="9 20" id="KW-0833">Ubl conjugation pathway</keyword>
<evidence type="ECO:0000256" key="17">
    <source>
        <dbReference type="ARBA" id="ARBA00041409"/>
    </source>
</evidence>
<keyword evidence="12 19" id="KW-0040">ANK repeat</keyword>
<sequence>MEHLQKLISSFRTGRSVELPRDDQSAYYTLFSHVVRNQHKTLNDILSTNNERRFPINMKNGRGNSTLLHAAANAGSFECLHTLIKCGADPNVVDISGQTPLLIASRARNKKTVHKLMEAGADVSIPDRSGLTALHWSAGNGSVELIQVIVSIGKVSVDVEDSHNQSPLHMAAMNGQLASVSKLLELGAEINKKTINGYSPLFNAAKKSQHKVMDYLLQRGAEYLPSDSGCTPMDSSIENNSPHCVLVLLKHRPELLNDIIKRIEDEKLSNEKVRELTVLLVNVLEDDVNVFFHFLDIAISQCVSRGMELLSQQIDYVKVSSKLIRLISCICSAVDKLGARHLLKERGPVRKGSRKGSEYTSNYISPNLLFSKFETVWSTMESWFQLFQDEISSFESFKEKQNQKDSHVKTECIDDKPPNHLAPNLAEITDKRNLIKALQPSRENNNNSTSEVALSNAALGPMKEIVLEFADKLCAALHAFAIIYNCIHKLKLSETRIEVEVSQIAPEVVQFLNQYKPVIRFLVHRNPCIIFEHFSFLLSSRELIDQFLDVVRSQSFDLRKQWFYDNLYKMENTKPNTSLYSDESPIVVDRHDFFNSSCGAILSFPAEVLKRDINIKFTGEQGMGDGVKREWFNLLSTEFLNPDYALFTPSPDGTAFQPNPNSAVNPDHLSYFRFAGKAFGLALYHKHLIPAYFTRSFYKHILSRPLDIDDVASIDPEYAKNLKWLLDSDIEEAMLELTFSIEEDAFGDLQLIELRPGGANIPVTNSNKREYVQLVAEHRMARAIQEQIGHFLEGFHEFIPHGLISLFDELELELLMSGVPEIDIRDWIDNTEYSGLDASSELVQWFWSYIEQLDKNSLALILQFVSGSARVPVGGFAKLQGSSGSCKFKLTKLSYTQQCLPQAATCFNLLKLPDYPTREELNKSFEIMLKHGTHGFEFS</sequence>
<dbReference type="GO" id="GO:0005783">
    <property type="term" value="C:endoplasmic reticulum"/>
    <property type="evidence" value="ECO:0007669"/>
    <property type="project" value="UniProtKB-SubCell"/>
</dbReference>
<dbReference type="PROSITE" id="PS50297">
    <property type="entry name" value="ANK_REP_REGION"/>
    <property type="match status" value="5"/>
</dbReference>
<keyword evidence="11" id="KW-0333">Golgi apparatus</keyword>
<dbReference type="SMART" id="SM00119">
    <property type="entry name" value="HECTc"/>
    <property type="match status" value="1"/>
</dbReference>
<dbReference type="EC" id="2.3.2.26" evidence="5"/>
<keyword evidence="6" id="KW-0963">Cytoplasm</keyword>
<evidence type="ECO:0000313" key="22">
    <source>
        <dbReference type="EMBL" id="KAI6660910.1"/>
    </source>
</evidence>
<evidence type="ECO:0000256" key="3">
    <source>
        <dbReference type="ARBA" id="ARBA00004496"/>
    </source>
</evidence>
<feature type="repeat" description="ANK" evidence="19">
    <location>
        <begin position="163"/>
        <end position="195"/>
    </location>
</feature>
<name>A0AAV7KJJ1_9METZ</name>
<keyword evidence="14" id="KW-0131">Cell cycle</keyword>
<dbReference type="PANTHER" id="PTHR11254">
    <property type="entry name" value="HECT DOMAIN UBIQUITIN-PROTEIN LIGASE"/>
    <property type="match status" value="1"/>
</dbReference>
<evidence type="ECO:0000256" key="6">
    <source>
        <dbReference type="ARBA" id="ARBA00022490"/>
    </source>
</evidence>
<evidence type="ECO:0000256" key="11">
    <source>
        <dbReference type="ARBA" id="ARBA00023034"/>
    </source>
</evidence>
<dbReference type="GO" id="GO:0007030">
    <property type="term" value="P:Golgi organization"/>
    <property type="evidence" value="ECO:0007669"/>
    <property type="project" value="TreeGrafter"/>
</dbReference>
<protein>
    <recommendedName>
        <fullName evidence="16">E3 ubiquitin-protein ligase HACE1</fullName>
        <ecNumber evidence="5">2.3.2.26</ecNumber>
    </recommendedName>
    <alternativeName>
        <fullName evidence="18">HECT domain and ankyrin repeat-containing E3 ubiquitin-protein ligase 1</fullName>
    </alternativeName>
    <alternativeName>
        <fullName evidence="17">HECT-type E3 ubiquitin transferase HACE1</fullName>
    </alternativeName>
</protein>
<accession>A0AAV7KJJ1</accession>
<dbReference type="GO" id="GO:0005634">
    <property type="term" value="C:nucleus"/>
    <property type="evidence" value="ECO:0007669"/>
    <property type="project" value="TreeGrafter"/>
</dbReference>
<keyword evidence="13" id="KW-0472">Membrane</keyword>
<evidence type="ECO:0000256" key="7">
    <source>
        <dbReference type="ARBA" id="ARBA00022679"/>
    </source>
</evidence>
<evidence type="ECO:0000256" key="2">
    <source>
        <dbReference type="ARBA" id="ARBA00004240"/>
    </source>
</evidence>
<evidence type="ECO:0000256" key="20">
    <source>
        <dbReference type="PROSITE-ProRule" id="PRU00104"/>
    </source>
</evidence>
<gene>
    <name evidence="22" type="ORF">LOD99_13634</name>
</gene>
<feature type="domain" description="HECT" evidence="21">
    <location>
        <begin position="605"/>
        <end position="939"/>
    </location>
</feature>
<dbReference type="PANTHER" id="PTHR11254:SF363">
    <property type="entry name" value="E3 UBIQUITIN-PROTEIN LIGASE HACE1"/>
    <property type="match status" value="1"/>
</dbReference>
<feature type="repeat" description="ANK" evidence="19">
    <location>
        <begin position="96"/>
        <end position="128"/>
    </location>
</feature>
<comment type="catalytic activity">
    <reaction evidence="1">
        <text>S-ubiquitinyl-[E2 ubiquitin-conjugating enzyme]-L-cysteine + [acceptor protein]-L-lysine = [E2 ubiquitin-conjugating enzyme]-L-cysteine + N(6)-ubiquitinyl-[acceptor protein]-L-lysine.</text>
        <dbReference type="EC" id="2.3.2.26"/>
    </reaction>
</comment>
<keyword evidence="10" id="KW-0256">Endoplasmic reticulum</keyword>
<dbReference type="FunFam" id="3.30.2410.10:FF:000009">
    <property type="entry name" value="Probable E3 ubiquitin-protein ligase HECTD2"/>
    <property type="match status" value="1"/>
</dbReference>
<evidence type="ECO:0000256" key="16">
    <source>
        <dbReference type="ARBA" id="ARBA00040370"/>
    </source>
</evidence>
<dbReference type="Gene3D" id="3.30.2160.10">
    <property type="entry name" value="Hect, E3 ligase catalytic domain"/>
    <property type="match status" value="1"/>
</dbReference>
<feature type="repeat" description="ANK" evidence="19">
    <location>
        <begin position="196"/>
        <end position="228"/>
    </location>
</feature>
<dbReference type="InterPro" id="IPR002110">
    <property type="entry name" value="Ankyrin_rpt"/>
</dbReference>
<organism evidence="22 23">
    <name type="scientific">Oopsacas minuta</name>
    <dbReference type="NCBI Taxonomy" id="111878"/>
    <lineage>
        <taxon>Eukaryota</taxon>
        <taxon>Metazoa</taxon>
        <taxon>Porifera</taxon>
        <taxon>Hexactinellida</taxon>
        <taxon>Hexasterophora</taxon>
        <taxon>Lyssacinosida</taxon>
        <taxon>Leucopsacidae</taxon>
        <taxon>Oopsacas</taxon>
    </lineage>
</organism>
<evidence type="ECO:0000256" key="10">
    <source>
        <dbReference type="ARBA" id="ARBA00022824"/>
    </source>
</evidence>
<dbReference type="SUPFAM" id="SSF48403">
    <property type="entry name" value="Ankyrin repeat"/>
    <property type="match status" value="1"/>
</dbReference>
<evidence type="ECO:0000256" key="19">
    <source>
        <dbReference type="PROSITE-ProRule" id="PRU00023"/>
    </source>
</evidence>
<dbReference type="Pfam" id="PF00632">
    <property type="entry name" value="HECT"/>
    <property type="match status" value="1"/>
</dbReference>
<dbReference type="Pfam" id="PF13637">
    <property type="entry name" value="Ank_4"/>
    <property type="match status" value="1"/>
</dbReference>
<dbReference type="Gene3D" id="1.25.40.20">
    <property type="entry name" value="Ankyrin repeat-containing domain"/>
    <property type="match status" value="2"/>
</dbReference>
<feature type="repeat" description="ANK" evidence="19">
    <location>
        <begin position="129"/>
        <end position="153"/>
    </location>
</feature>
<dbReference type="AlphaFoldDB" id="A0AAV7KJJ1"/>
<dbReference type="EMBL" id="JAKMXF010000022">
    <property type="protein sequence ID" value="KAI6660910.1"/>
    <property type="molecule type" value="Genomic_DNA"/>
</dbReference>
<evidence type="ECO:0000256" key="15">
    <source>
        <dbReference type="ARBA" id="ARBA00037859"/>
    </source>
</evidence>
<dbReference type="CDD" id="cd00078">
    <property type="entry name" value="HECTc"/>
    <property type="match status" value="1"/>
</dbReference>
<evidence type="ECO:0000256" key="9">
    <source>
        <dbReference type="ARBA" id="ARBA00022786"/>
    </source>
</evidence>
<dbReference type="Proteomes" id="UP001165289">
    <property type="component" value="Unassembled WGS sequence"/>
</dbReference>
<dbReference type="InterPro" id="IPR000569">
    <property type="entry name" value="HECT_dom"/>
</dbReference>
<evidence type="ECO:0000256" key="12">
    <source>
        <dbReference type="ARBA" id="ARBA00023043"/>
    </source>
</evidence>
<dbReference type="GO" id="GO:0061025">
    <property type="term" value="P:membrane fusion"/>
    <property type="evidence" value="ECO:0007669"/>
    <property type="project" value="TreeGrafter"/>
</dbReference>
<dbReference type="GO" id="GO:0000139">
    <property type="term" value="C:Golgi membrane"/>
    <property type="evidence" value="ECO:0007669"/>
    <property type="project" value="TreeGrafter"/>
</dbReference>
<evidence type="ECO:0000256" key="14">
    <source>
        <dbReference type="ARBA" id="ARBA00023306"/>
    </source>
</evidence>
<dbReference type="Gene3D" id="3.90.1750.10">
    <property type="entry name" value="Hect, E3 ligase catalytic domains"/>
    <property type="match status" value="1"/>
</dbReference>
<evidence type="ECO:0000256" key="5">
    <source>
        <dbReference type="ARBA" id="ARBA00012485"/>
    </source>
</evidence>
<proteinExistence type="predicted"/>
<comment type="pathway">
    <text evidence="4">Protein modification; protein ubiquitination.</text>
</comment>
<dbReference type="InterPro" id="IPR035983">
    <property type="entry name" value="Hect_E3_ubiquitin_ligase"/>
</dbReference>
<dbReference type="Pfam" id="PF12796">
    <property type="entry name" value="Ank_2"/>
    <property type="match status" value="1"/>
</dbReference>
<keyword evidence="8" id="KW-0677">Repeat</keyword>
<dbReference type="PROSITE" id="PS50088">
    <property type="entry name" value="ANK_REPEAT"/>
    <property type="match status" value="5"/>
</dbReference>
<dbReference type="Gene3D" id="3.30.2410.10">
    <property type="entry name" value="Hect, E3 ligase catalytic domain"/>
    <property type="match status" value="1"/>
</dbReference>
<evidence type="ECO:0000256" key="13">
    <source>
        <dbReference type="ARBA" id="ARBA00023136"/>
    </source>
</evidence>
<dbReference type="GO" id="GO:0000209">
    <property type="term" value="P:protein polyubiquitination"/>
    <property type="evidence" value="ECO:0007669"/>
    <property type="project" value="TreeGrafter"/>
</dbReference>
<keyword evidence="23" id="KW-1185">Reference proteome</keyword>
<dbReference type="PROSITE" id="PS50237">
    <property type="entry name" value="HECT"/>
    <property type="match status" value="1"/>
</dbReference>
<dbReference type="FunFam" id="3.30.2160.10:FF:000001">
    <property type="entry name" value="E3 ubiquitin-protein ligase NEDD4-like"/>
    <property type="match status" value="1"/>
</dbReference>
<feature type="active site" description="Glycyl thioester intermediate" evidence="20">
    <location>
        <position position="906"/>
    </location>
</feature>
<comment type="caution">
    <text evidence="22">The sequence shown here is derived from an EMBL/GenBank/DDBJ whole genome shotgun (WGS) entry which is preliminary data.</text>
</comment>
<dbReference type="InterPro" id="IPR036770">
    <property type="entry name" value="Ankyrin_rpt-contain_sf"/>
</dbReference>